<evidence type="ECO:0000256" key="3">
    <source>
        <dbReference type="ARBA" id="ARBA00022692"/>
    </source>
</evidence>
<feature type="transmembrane region" description="Helical" evidence="6">
    <location>
        <begin position="63"/>
        <end position="83"/>
    </location>
</feature>
<gene>
    <name evidence="8" type="primary">WBGene00092737</name>
</gene>
<keyword evidence="9" id="KW-1185">Reference proteome</keyword>
<dbReference type="GO" id="GO:0004888">
    <property type="term" value="F:transmembrane signaling receptor activity"/>
    <property type="evidence" value="ECO:0007669"/>
    <property type="project" value="InterPro"/>
</dbReference>
<dbReference type="GO" id="GO:0016020">
    <property type="term" value="C:membrane"/>
    <property type="evidence" value="ECO:0007669"/>
    <property type="project" value="UniProtKB-SubCell"/>
</dbReference>
<evidence type="ECO:0000256" key="5">
    <source>
        <dbReference type="ARBA" id="ARBA00023136"/>
    </source>
</evidence>
<reference evidence="9" key="1">
    <citation type="journal article" date="2008" name="Nat. Genet.">
        <title>The Pristionchus pacificus genome provides a unique perspective on nematode lifestyle and parasitism.</title>
        <authorList>
            <person name="Dieterich C."/>
            <person name="Clifton S.W."/>
            <person name="Schuster L.N."/>
            <person name="Chinwalla A."/>
            <person name="Delehaunty K."/>
            <person name="Dinkelacker I."/>
            <person name="Fulton L."/>
            <person name="Fulton R."/>
            <person name="Godfrey J."/>
            <person name="Minx P."/>
            <person name="Mitreva M."/>
            <person name="Roeseler W."/>
            <person name="Tian H."/>
            <person name="Witte H."/>
            <person name="Yang S.P."/>
            <person name="Wilson R.K."/>
            <person name="Sommer R.J."/>
        </authorList>
    </citation>
    <scope>NUCLEOTIDE SEQUENCE [LARGE SCALE GENOMIC DNA]</scope>
    <source>
        <strain evidence="9">PS312</strain>
    </source>
</reference>
<evidence type="ECO:0000256" key="6">
    <source>
        <dbReference type="RuleBase" id="RU280813"/>
    </source>
</evidence>
<evidence type="ECO:0000256" key="1">
    <source>
        <dbReference type="ARBA" id="ARBA00004141"/>
    </source>
</evidence>
<dbReference type="InterPro" id="IPR000609">
    <property type="entry name" value="7TM_GPCR_serpentine_rcpt_Srg"/>
</dbReference>
<keyword evidence="3 6" id="KW-0812">Transmembrane</keyword>
<feature type="transmembrane region" description="Helical" evidence="6">
    <location>
        <begin position="152"/>
        <end position="180"/>
    </location>
</feature>
<sequence>MCLVQIIFPVEIHIVYRILCMVNTTSSTGATIGKFYILVQRYFILKSISFDEQKWSGKIMRRLLFVQFFFPFLLSFIYGFGTYKSKIKDGVLILNGASDTTTVTIKVVNNIIYAVYVFFGFSFIYLYRRSFKRMKRHAESGTTSNLLNKQRVMVIFVLGCTITHLIKAIHQIIWTIAAAMGSQTFVEAVYPLYPYANGLANFASPIILLLCFRRIRWLLVEGCISRPRKGSVVSHSTRTTSHSSNDTVEISRF</sequence>
<name>A0A2A6BJ71_PRIPA</name>
<dbReference type="PANTHER" id="PTHR31552">
    <property type="entry name" value="SERPENTINE RECEPTOR CLASS GAMMA"/>
    <property type="match status" value="1"/>
</dbReference>
<comment type="subcellular location">
    <subcellularLocation>
        <location evidence="1">Membrane</location>
        <topology evidence="1">Multi-pass membrane protein</topology>
    </subcellularLocation>
</comment>
<feature type="transmembrane region" description="Helical" evidence="6">
    <location>
        <begin position="103"/>
        <end position="127"/>
    </location>
</feature>
<reference evidence="8" key="2">
    <citation type="submission" date="2022-06" db="UniProtKB">
        <authorList>
            <consortium name="EnsemblMetazoa"/>
        </authorList>
    </citation>
    <scope>IDENTIFICATION</scope>
    <source>
        <strain evidence="8">PS312</strain>
    </source>
</reference>
<evidence type="ECO:0000313" key="9">
    <source>
        <dbReference type="Proteomes" id="UP000005239"/>
    </source>
</evidence>
<comment type="caution">
    <text evidence="6">Lacks conserved residue(s) required for the propagation of feature annotation.</text>
</comment>
<keyword evidence="5 6" id="KW-0472">Membrane</keyword>
<feature type="compositionally biased region" description="Low complexity" evidence="7">
    <location>
        <begin position="231"/>
        <end position="244"/>
    </location>
</feature>
<proteinExistence type="inferred from homology"/>
<dbReference type="Pfam" id="PF02118">
    <property type="entry name" value="Srg"/>
    <property type="match status" value="1"/>
</dbReference>
<dbReference type="PANTHER" id="PTHR31552:SF31">
    <property type="entry name" value="SERPENTINE RECEPTOR CLASS GAMMA"/>
    <property type="match status" value="1"/>
</dbReference>
<protein>
    <recommendedName>
        <fullName evidence="6">Serpentine receptor class gamma</fullName>
    </recommendedName>
</protein>
<comment type="similarity">
    <text evidence="2 6">Belongs to the nematode receptor-like protein srg family.</text>
</comment>
<evidence type="ECO:0000256" key="2">
    <source>
        <dbReference type="ARBA" id="ARBA00005692"/>
    </source>
</evidence>
<dbReference type="EnsemblMetazoa" id="PPA03183.1">
    <property type="protein sequence ID" value="PPA03183.1"/>
    <property type="gene ID" value="WBGene00092737"/>
</dbReference>
<accession>A0A2A6BJ71</accession>
<organism evidence="8 9">
    <name type="scientific">Pristionchus pacificus</name>
    <name type="common">Parasitic nematode worm</name>
    <dbReference type="NCBI Taxonomy" id="54126"/>
    <lineage>
        <taxon>Eukaryota</taxon>
        <taxon>Metazoa</taxon>
        <taxon>Ecdysozoa</taxon>
        <taxon>Nematoda</taxon>
        <taxon>Chromadorea</taxon>
        <taxon>Rhabditida</taxon>
        <taxon>Rhabditina</taxon>
        <taxon>Diplogasteromorpha</taxon>
        <taxon>Diplogasteroidea</taxon>
        <taxon>Neodiplogasteridae</taxon>
        <taxon>Pristionchus</taxon>
    </lineage>
</organism>
<evidence type="ECO:0000313" key="8">
    <source>
        <dbReference type="EnsemblMetazoa" id="PPA03183.1"/>
    </source>
</evidence>
<evidence type="ECO:0000256" key="7">
    <source>
        <dbReference type="SAM" id="MobiDB-lite"/>
    </source>
</evidence>
<keyword evidence="4 6" id="KW-1133">Transmembrane helix</keyword>
<feature type="region of interest" description="Disordered" evidence="7">
    <location>
        <begin position="230"/>
        <end position="253"/>
    </location>
</feature>
<dbReference type="AlphaFoldDB" id="A0A2A6BJ71"/>
<evidence type="ECO:0000256" key="4">
    <source>
        <dbReference type="ARBA" id="ARBA00022989"/>
    </source>
</evidence>
<dbReference type="GO" id="GO:0007606">
    <property type="term" value="P:sensory perception of chemical stimulus"/>
    <property type="evidence" value="ECO:0007669"/>
    <property type="project" value="UniProtKB-UniRule"/>
</dbReference>
<feature type="transmembrane region" description="Helical" evidence="6">
    <location>
        <begin position="192"/>
        <end position="212"/>
    </location>
</feature>
<dbReference type="Proteomes" id="UP000005239">
    <property type="component" value="Unassembled WGS sequence"/>
</dbReference>
<accession>A0A8R1U3I0</accession>